<name>A0AAP5IGR4_9CYAN</name>
<evidence type="ECO:0000313" key="2">
    <source>
        <dbReference type="Proteomes" id="UP000667802"/>
    </source>
</evidence>
<dbReference type="RefSeq" id="WP_208344710.1">
    <property type="nucleotide sequence ID" value="NZ_CAWQFN010000530.1"/>
</dbReference>
<sequence>MGRSVRVAKQFITKVKNAVKHQGYARCKDLAEDASISLSTVSNFLNGRPVDYLNFLELCDRLGQDWKIIQDTNTNESEDAFLCEDLVQIENDSEEVGFIYVERPPIEETCYQTLLQPGSLLRIKAPGLRGKTSLMAKILPLLMRKGYRTVCLNLHYAETSLFTNLEKLLQWFCISVGKSLGMPNRLSDYWDEEFSSPKMNCKEYFEKYLLTKSASPLVLCLDEVERIFPYQEVASDFLGLLRAWHEEARIFNIWKKLRLIIVHSTEVYVPLNVNESPFNVGVPIDLPDFNSEQVHHLARQHGLDWDFQLVNQLMTVVGGHPYLVGEAFSSLKVNRHLTLEKLLQFAATEAGIYSNHLRRYWCLIEQYPELAEALKKLVMSTDGVRLPPMLVYKLHSMGLVNLTGNEVTIGCNLYRKYLSDRFGLIP</sequence>
<dbReference type="Pfam" id="PF14516">
    <property type="entry name" value="AAA_35"/>
    <property type="match status" value="1"/>
</dbReference>
<evidence type="ECO:0000313" key="1">
    <source>
        <dbReference type="EMBL" id="MDR9898980.1"/>
    </source>
</evidence>
<accession>A0AAP5IGR4</accession>
<reference evidence="2" key="1">
    <citation type="journal article" date="2021" name="Science">
        <title>Hunting the eagle killer: A cyanobacterial neurotoxin causes vacuolar myelinopathy.</title>
        <authorList>
            <person name="Breinlinger S."/>
            <person name="Phillips T.J."/>
            <person name="Haram B.N."/>
            <person name="Mares J."/>
            <person name="Martinez Yerena J.A."/>
            <person name="Hrouzek P."/>
            <person name="Sobotka R."/>
            <person name="Henderson W.M."/>
            <person name="Schmieder P."/>
            <person name="Williams S.M."/>
            <person name="Lauderdale J.D."/>
            <person name="Wilde H.D."/>
            <person name="Gerrin W."/>
            <person name="Kust A."/>
            <person name="Washington J.W."/>
            <person name="Wagner C."/>
            <person name="Geier B."/>
            <person name="Liebeke M."/>
            <person name="Enke H."/>
            <person name="Niedermeyer T.H.J."/>
            <person name="Wilde S.B."/>
        </authorList>
    </citation>
    <scope>NUCLEOTIDE SEQUENCE [LARGE SCALE GENOMIC DNA]</scope>
    <source>
        <strain evidence="2">Thurmond2011</strain>
    </source>
</reference>
<dbReference type="Proteomes" id="UP000667802">
    <property type="component" value="Unassembled WGS sequence"/>
</dbReference>
<dbReference type="Gene3D" id="3.40.50.300">
    <property type="entry name" value="P-loop containing nucleotide triphosphate hydrolases"/>
    <property type="match status" value="1"/>
</dbReference>
<organism evidence="1 2">
    <name type="scientific">Aetokthonos hydrillicola Thurmond2011</name>
    <dbReference type="NCBI Taxonomy" id="2712845"/>
    <lineage>
        <taxon>Bacteria</taxon>
        <taxon>Bacillati</taxon>
        <taxon>Cyanobacteriota</taxon>
        <taxon>Cyanophyceae</taxon>
        <taxon>Nostocales</taxon>
        <taxon>Hapalosiphonaceae</taxon>
        <taxon>Aetokthonos</taxon>
    </lineage>
</organism>
<dbReference type="AlphaFoldDB" id="A0AAP5IGR4"/>
<protein>
    <submittedName>
        <fullName evidence="1">AAA-like domain-containing protein</fullName>
    </submittedName>
</protein>
<keyword evidence="2" id="KW-1185">Reference proteome</keyword>
<dbReference type="InterPro" id="IPR027417">
    <property type="entry name" value="P-loop_NTPase"/>
</dbReference>
<comment type="caution">
    <text evidence="1">The sequence shown here is derived from an EMBL/GenBank/DDBJ whole genome shotgun (WGS) entry which is preliminary data.</text>
</comment>
<gene>
    <name evidence="1" type="ORF">G7B40_031135</name>
</gene>
<dbReference type="SUPFAM" id="SSF52540">
    <property type="entry name" value="P-loop containing nucleoside triphosphate hydrolases"/>
    <property type="match status" value="1"/>
</dbReference>
<dbReference type="EMBL" id="JAALHA020000021">
    <property type="protein sequence ID" value="MDR9898980.1"/>
    <property type="molecule type" value="Genomic_DNA"/>
</dbReference>
<proteinExistence type="predicted"/>